<dbReference type="Gene3D" id="1.10.287.130">
    <property type="match status" value="1"/>
</dbReference>
<dbReference type="AlphaFoldDB" id="A0A4U0PRW0"/>
<dbReference type="InterPro" id="IPR005467">
    <property type="entry name" value="His_kinase_dom"/>
</dbReference>
<dbReference type="Pfam" id="PF02518">
    <property type="entry name" value="HATPase_c"/>
    <property type="match status" value="1"/>
</dbReference>
<organism evidence="10 11">
    <name type="scientific">Chitiniphilus eburneus</name>
    <dbReference type="NCBI Taxonomy" id="2571148"/>
    <lineage>
        <taxon>Bacteria</taxon>
        <taxon>Pseudomonadati</taxon>
        <taxon>Pseudomonadota</taxon>
        <taxon>Betaproteobacteria</taxon>
        <taxon>Neisseriales</taxon>
        <taxon>Chitinibacteraceae</taxon>
        <taxon>Chitiniphilus</taxon>
    </lineage>
</organism>
<feature type="transmembrane region" description="Helical" evidence="7">
    <location>
        <begin position="181"/>
        <end position="201"/>
    </location>
</feature>
<dbReference type="InterPro" id="IPR004358">
    <property type="entry name" value="Sig_transdc_His_kin-like_C"/>
</dbReference>
<dbReference type="PRINTS" id="PR00344">
    <property type="entry name" value="BCTRLSENSOR"/>
</dbReference>
<dbReference type="InterPro" id="IPR011006">
    <property type="entry name" value="CheY-like_superfamily"/>
</dbReference>
<dbReference type="PROSITE" id="PS50110">
    <property type="entry name" value="RESPONSE_REGULATORY"/>
    <property type="match status" value="1"/>
</dbReference>
<evidence type="ECO:0000256" key="5">
    <source>
        <dbReference type="ARBA" id="ARBA00022777"/>
    </source>
</evidence>
<dbReference type="Proteomes" id="UP000310016">
    <property type="component" value="Unassembled WGS sequence"/>
</dbReference>
<keyword evidence="7" id="KW-0812">Transmembrane</keyword>
<dbReference type="SUPFAM" id="SSF47384">
    <property type="entry name" value="Homodimeric domain of signal transducing histidine kinase"/>
    <property type="match status" value="1"/>
</dbReference>
<evidence type="ECO:0000259" key="8">
    <source>
        <dbReference type="PROSITE" id="PS50109"/>
    </source>
</evidence>
<comment type="catalytic activity">
    <reaction evidence="1">
        <text>ATP + protein L-histidine = ADP + protein N-phospho-L-histidine.</text>
        <dbReference type="EC" id="2.7.13.3"/>
    </reaction>
</comment>
<keyword evidence="7" id="KW-0472">Membrane</keyword>
<name>A0A4U0PRW0_9NEIS</name>
<gene>
    <name evidence="10" type="ORF">FAZ21_13810</name>
</gene>
<dbReference type="EC" id="2.7.13.3" evidence="2"/>
<keyword evidence="11" id="KW-1185">Reference proteome</keyword>
<keyword evidence="7" id="KW-1133">Transmembrane helix</keyword>
<evidence type="ECO:0000259" key="9">
    <source>
        <dbReference type="PROSITE" id="PS50110"/>
    </source>
</evidence>
<evidence type="ECO:0000256" key="3">
    <source>
        <dbReference type="ARBA" id="ARBA00022553"/>
    </source>
</evidence>
<dbReference type="InterPro" id="IPR036890">
    <property type="entry name" value="HATPase_C_sf"/>
</dbReference>
<evidence type="ECO:0000313" key="11">
    <source>
        <dbReference type="Proteomes" id="UP000310016"/>
    </source>
</evidence>
<dbReference type="Gene3D" id="3.40.50.2300">
    <property type="match status" value="1"/>
</dbReference>
<dbReference type="OrthoDB" id="8577169at2"/>
<dbReference type="PROSITE" id="PS50109">
    <property type="entry name" value="HIS_KIN"/>
    <property type="match status" value="1"/>
</dbReference>
<dbReference type="SMART" id="SM00388">
    <property type="entry name" value="HisKA"/>
    <property type="match status" value="1"/>
</dbReference>
<evidence type="ECO:0000256" key="2">
    <source>
        <dbReference type="ARBA" id="ARBA00012438"/>
    </source>
</evidence>
<dbReference type="CDD" id="cd17546">
    <property type="entry name" value="REC_hyHK_CKI1_RcsC-like"/>
    <property type="match status" value="1"/>
</dbReference>
<feature type="domain" description="Response regulatory" evidence="9">
    <location>
        <begin position="471"/>
        <end position="585"/>
    </location>
</feature>
<dbReference type="InterPro" id="IPR003594">
    <property type="entry name" value="HATPase_dom"/>
</dbReference>
<dbReference type="InterPro" id="IPR003661">
    <property type="entry name" value="HisK_dim/P_dom"/>
</dbReference>
<comment type="caution">
    <text evidence="10">The sequence shown here is derived from an EMBL/GenBank/DDBJ whole genome shotgun (WGS) entry which is preliminary data.</text>
</comment>
<dbReference type="SUPFAM" id="SSF52172">
    <property type="entry name" value="CheY-like"/>
    <property type="match status" value="1"/>
</dbReference>
<dbReference type="Pfam" id="PF00512">
    <property type="entry name" value="HisKA"/>
    <property type="match status" value="1"/>
</dbReference>
<sequence>MFAFLLNMPRRVRTALWVTLCVLGCSLALSTWFEHQLRDRLSGVTDYGAQDELWNTFAMNREFMQFVAAARVARHDPAALPALKLRYEILAGRVADTQNGALNSLFGSADTYHRLLAPVNAMFRQYDPIFARGIAPDEVLQLNRVIDVLEPSFYLAVQQIQSHFSDRLVNNERLIIRLGDWRMALLVLQFLLLLFFATVALRELWRSETRSRELDEARSAALQASAAKTRFLASVSHEMRTPLTAIIGYTEQALSQPLAPPQRRQLEHVLQSGNYLSGLIGNVLDVAKIEAGRVQLQEAPLALSAVADALGALFEPQAAAKGLTFSLKLDPDLPPGLLLDGGKWQQILINLIGNAIKFTERGSVCVRLDSVPLDDGLLLRAMVHDTGLGIAPEEQDRLFNRFEQTASGKLVGGTGLGLAISRGYARHMGGDITVDSAAGHGSLFVATVRAQPAAVPTPQPADRRPSLTGLRLVIAEDQEINRELMHDILAQAGATIFGTDNGLSVLDELGRDPAYDCVLLDYNMPALDGLATARALRARDWPGRVVLISAGLKPDDSRLAAAGVDLWLPKPFSTLALVQAVRGPASAHSPGVDRMPLLLSETDAIAQLGCTVARWHELATRGLARIVTLLDERLGIADATEQRRHAHSARGIALQIGTPRLACALAELEDTPSASAETIARNLHEQTLQALAALALPSTPLTEIPAP</sequence>
<reference evidence="10 11" key="1">
    <citation type="submission" date="2019-04" db="EMBL/GenBank/DDBJ databases">
        <title>Chitiniphilus eburnea sp. nov., a novel chitinolytic bacterium isolated from aquaculture sludge.</title>
        <authorList>
            <person name="Sheng M."/>
        </authorList>
    </citation>
    <scope>NUCLEOTIDE SEQUENCE [LARGE SCALE GENOMIC DNA]</scope>
    <source>
        <strain evidence="10 11">HX-2-15</strain>
    </source>
</reference>
<protein>
    <recommendedName>
        <fullName evidence="2">histidine kinase</fullName>
        <ecNumber evidence="2">2.7.13.3</ecNumber>
    </recommendedName>
</protein>
<keyword evidence="5" id="KW-0418">Kinase</keyword>
<feature type="modified residue" description="4-aspartylphosphate" evidence="6">
    <location>
        <position position="521"/>
    </location>
</feature>
<dbReference type="SMART" id="SM00387">
    <property type="entry name" value="HATPase_c"/>
    <property type="match status" value="1"/>
</dbReference>
<dbReference type="PANTHER" id="PTHR43047:SF64">
    <property type="entry name" value="HISTIDINE KINASE CONTAINING CHEY-HOMOLOGOUS RECEIVER DOMAIN AND PAS DOMAIN-RELATED"/>
    <property type="match status" value="1"/>
</dbReference>
<keyword evidence="3 6" id="KW-0597">Phosphoprotein</keyword>
<dbReference type="SUPFAM" id="SSF55874">
    <property type="entry name" value="ATPase domain of HSP90 chaperone/DNA topoisomerase II/histidine kinase"/>
    <property type="match status" value="1"/>
</dbReference>
<accession>A0A4U0PRW0</accession>
<dbReference type="InterPro" id="IPR036097">
    <property type="entry name" value="HisK_dim/P_sf"/>
</dbReference>
<evidence type="ECO:0000256" key="7">
    <source>
        <dbReference type="SAM" id="Phobius"/>
    </source>
</evidence>
<evidence type="ECO:0000313" key="10">
    <source>
        <dbReference type="EMBL" id="TJZ71037.1"/>
    </source>
</evidence>
<evidence type="ECO:0000256" key="1">
    <source>
        <dbReference type="ARBA" id="ARBA00000085"/>
    </source>
</evidence>
<dbReference type="SMART" id="SM00448">
    <property type="entry name" value="REC"/>
    <property type="match status" value="1"/>
</dbReference>
<dbReference type="CDD" id="cd16922">
    <property type="entry name" value="HATPase_EvgS-ArcB-TorS-like"/>
    <property type="match status" value="1"/>
</dbReference>
<dbReference type="Gene3D" id="3.30.565.10">
    <property type="entry name" value="Histidine kinase-like ATPase, C-terminal domain"/>
    <property type="match status" value="1"/>
</dbReference>
<keyword evidence="4" id="KW-0808">Transferase</keyword>
<dbReference type="GO" id="GO:0000155">
    <property type="term" value="F:phosphorelay sensor kinase activity"/>
    <property type="evidence" value="ECO:0007669"/>
    <property type="project" value="InterPro"/>
</dbReference>
<proteinExistence type="predicted"/>
<dbReference type="PANTHER" id="PTHR43047">
    <property type="entry name" value="TWO-COMPONENT HISTIDINE PROTEIN KINASE"/>
    <property type="match status" value="1"/>
</dbReference>
<dbReference type="CDD" id="cd00082">
    <property type="entry name" value="HisKA"/>
    <property type="match status" value="1"/>
</dbReference>
<dbReference type="Pfam" id="PF00072">
    <property type="entry name" value="Response_reg"/>
    <property type="match status" value="1"/>
</dbReference>
<feature type="domain" description="Histidine kinase" evidence="8">
    <location>
        <begin position="234"/>
        <end position="452"/>
    </location>
</feature>
<evidence type="ECO:0000256" key="4">
    <source>
        <dbReference type="ARBA" id="ARBA00022679"/>
    </source>
</evidence>
<dbReference type="InterPro" id="IPR001789">
    <property type="entry name" value="Sig_transdc_resp-reg_receiver"/>
</dbReference>
<dbReference type="EMBL" id="SUMF01000017">
    <property type="protein sequence ID" value="TJZ71037.1"/>
    <property type="molecule type" value="Genomic_DNA"/>
</dbReference>
<evidence type="ECO:0000256" key="6">
    <source>
        <dbReference type="PROSITE-ProRule" id="PRU00169"/>
    </source>
</evidence>